<dbReference type="STRING" id="1365484.W6PSC5"/>
<feature type="region of interest" description="Disordered" evidence="1">
    <location>
        <begin position="71"/>
        <end position="243"/>
    </location>
</feature>
<evidence type="ECO:0000256" key="1">
    <source>
        <dbReference type="SAM" id="MobiDB-lite"/>
    </source>
</evidence>
<sequence length="243" mass="25748">MSSPAAPKEKLFTGISATETKLLVLANVCLKNDKWTTKIDYEKLALNAGIKASSAQTLFRNAKRKLDKMYGNSNADANANGATADLSPEETPSKRGKSTAKAPRTPKVLLSPKATKTSKTVKSPKATKATKTSKGDKAATKTEESADQVSAKPELSPTTAKSAADVAGGTFHGATVTGPATEPSASAATTEQTEQDEEASDKIDNNDKAARDLVVNQHLPESLLAKEDDTYEEEAQEDEQHQD</sequence>
<dbReference type="OMA" id="HNVNEEG"/>
<reference evidence="2" key="1">
    <citation type="journal article" date="2014" name="Nat. Commun.">
        <title>Multiple recent horizontal transfers of a large genomic region in cheese making fungi.</title>
        <authorList>
            <person name="Cheeseman K."/>
            <person name="Ropars J."/>
            <person name="Renault P."/>
            <person name="Dupont J."/>
            <person name="Gouzy J."/>
            <person name="Branca A."/>
            <person name="Abraham A.L."/>
            <person name="Ceppi M."/>
            <person name="Conseiller E."/>
            <person name="Debuchy R."/>
            <person name="Malagnac F."/>
            <person name="Goarin A."/>
            <person name="Silar P."/>
            <person name="Lacoste S."/>
            <person name="Sallet E."/>
            <person name="Bensimon A."/>
            <person name="Giraud T."/>
            <person name="Brygoo Y."/>
        </authorList>
    </citation>
    <scope>NUCLEOTIDE SEQUENCE [LARGE SCALE GENOMIC DNA]</scope>
    <source>
        <strain evidence="2">FM164</strain>
    </source>
</reference>
<feature type="compositionally biased region" description="Low complexity" evidence="1">
    <location>
        <begin position="113"/>
        <end position="132"/>
    </location>
</feature>
<feature type="compositionally biased region" description="Low complexity" evidence="1">
    <location>
        <begin position="71"/>
        <end position="85"/>
    </location>
</feature>
<proteinExistence type="predicted"/>
<feature type="compositionally biased region" description="Basic and acidic residues" evidence="1">
    <location>
        <begin position="200"/>
        <end position="211"/>
    </location>
</feature>
<dbReference type="Proteomes" id="UP000030686">
    <property type="component" value="Unassembled WGS sequence"/>
</dbReference>
<dbReference type="OrthoDB" id="5403747at2759"/>
<evidence type="ECO:0000313" key="3">
    <source>
        <dbReference type="Proteomes" id="UP000030686"/>
    </source>
</evidence>
<evidence type="ECO:0000313" key="2">
    <source>
        <dbReference type="EMBL" id="CDM26661.1"/>
    </source>
</evidence>
<feature type="compositionally biased region" description="Low complexity" evidence="1">
    <location>
        <begin position="179"/>
        <end position="192"/>
    </location>
</feature>
<keyword evidence="3" id="KW-1185">Reference proteome</keyword>
<feature type="compositionally biased region" description="Basic and acidic residues" evidence="1">
    <location>
        <begin position="133"/>
        <end position="144"/>
    </location>
</feature>
<dbReference type="AlphaFoldDB" id="W6PSC5"/>
<protein>
    <submittedName>
        <fullName evidence="2">Genomic scaffold, ProqFM164S01</fullName>
    </submittedName>
</protein>
<name>W6PSC5_PENRF</name>
<organism evidence="2 3">
    <name type="scientific">Penicillium roqueforti (strain FM164)</name>
    <dbReference type="NCBI Taxonomy" id="1365484"/>
    <lineage>
        <taxon>Eukaryota</taxon>
        <taxon>Fungi</taxon>
        <taxon>Dikarya</taxon>
        <taxon>Ascomycota</taxon>
        <taxon>Pezizomycotina</taxon>
        <taxon>Eurotiomycetes</taxon>
        <taxon>Eurotiomycetidae</taxon>
        <taxon>Eurotiales</taxon>
        <taxon>Aspergillaceae</taxon>
        <taxon>Penicillium</taxon>
    </lineage>
</organism>
<dbReference type="EMBL" id="HG792015">
    <property type="protein sequence ID" value="CDM26661.1"/>
    <property type="molecule type" value="Genomic_DNA"/>
</dbReference>
<accession>W6PSC5</accession>
<gene>
    <name evidence="2" type="ORF">PROQFM164_S01g000470</name>
</gene>